<dbReference type="SUPFAM" id="SSF57501">
    <property type="entry name" value="Cystine-knot cytokines"/>
    <property type="match status" value="1"/>
</dbReference>
<keyword evidence="5" id="KW-0372">Hormone</keyword>
<evidence type="ECO:0000313" key="19">
    <source>
        <dbReference type="Proteomes" id="UP000694569"/>
    </source>
</evidence>
<dbReference type="Gene3D" id="2.10.90.10">
    <property type="entry name" value="Cystine-knot cytokines"/>
    <property type="match status" value="1"/>
</dbReference>
<evidence type="ECO:0000256" key="16">
    <source>
        <dbReference type="SAM" id="SignalP"/>
    </source>
</evidence>
<feature type="compositionally biased region" description="Basic and acidic residues" evidence="15">
    <location>
        <begin position="174"/>
        <end position="184"/>
    </location>
</feature>
<dbReference type="PRINTS" id="PR00670">
    <property type="entry name" value="INHIBINBA"/>
</dbReference>
<dbReference type="FunFam" id="2.60.120.970:FF:000007">
    <property type="entry name" value="Inhibin beta A chain"/>
    <property type="match status" value="1"/>
</dbReference>
<dbReference type="Pfam" id="PF00019">
    <property type="entry name" value="TGF_beta"/>
    <property type="match status" value="1"/>
</dbReference>
<feature type="region of interest" description="Disordered" evidence="15">
    <location>
        <begin position="242"/>
        <end position="262"/>
    </location>
</feature>
<gene>
    <name evidence="18" type="primary">INHBA</name>
</gene>
<comment type="function">
    <text evidence="11">Inhibins/activins are involved in regulating a number of diverse functions such as hypothalamic and pituitary hormone secretion, gonadal hormone secretion, germ cell development and maturation, erythroid differentiation, insulin secretion, nerve cell survival, embryonic axial development or bone growth, depending on their subunit composition.</text>
</comment>
<keyword evidence="19" id="KW-1185">Reference proteome</keyword>
<dbReference type="PANTHER" id="PTHR11848">
    <property type="entry name" value="TGF-BETA FAMILY"/>
    <property type="match status" value="1"/>
</dbReference>
<organism evidence="18 19">
    <name type="scientific">Leptobrachium leishanense</name>
    <name type="common">Leishan spiny toad</name>
    <dbReference type="NCBI Taxonomy" id="445787"/>
    <lineage>
        <taxon>Eukaryota</taxon>
        <taxon>Metazoa</taxon>
        <taxon>Chordata</taxon>
        <taxon>Craniata</taxon>
        <taxon>Vertebrata</taxon>
        <taxon>Euteleostomi</taxon>
        <taxon>Amphibia</taxon>
        <taxon>Batrachia</taxon>
        <taxon>Anura</taxon>
        <taxon>Pelobatoidea</taxon>
        <taxon>Megophryidae</taxon>
        <taxon>Leptobrachium</taxon>
    </lineage>
</organism>
<evidence type="ECO:0000313" key="18">
    <source>
        <dbReference type="Ensembl" id="ENSLLEP00000014555.1"/>
    </source>
</evidence>
<dbReference type="InterPro" id="IPR017948">
    <property type="entry name" value="TGFb_CS"/>
</dbReference>
<evidence type="ECO:0000256" key="7">
    <source>
        <dbReference type="ARBA" id="ARBA00023030"/>
    </source>
</evidence>
<evidence type="ECO:0000256" key="4">
    <source>
        <dbReference type="ARBA" id="ARBA00022525"/>
    </source>
</evidence>
<evidence type="ECO:0000256" key="5">
    <source>
        <dbReference type="ARBA" id="ARBA00022702"/>
    </source>
</evidence>
<comment type="subcellular location">
    <subcellularLocation>
        <location evidence="1">Secreted</location>
    </subcellularLocation>
</comment>
<keyword evidence="4" id="KW-0964">Secreted</keyword>
<dbReference type="InterPro" id="IPR001839">
    <property type="entry name" value="TGF-b_C"/>
</dbReference>
<dbReference type="PANTHER" id="PTHR11848:SF133">
    <property type="entry name" value="INHIBIN BETA A CHAIN"/>
    <property type="match status" value="1"/>
</dbReference>
<evidence type="ECO:0000256" key="1">
    <source>
        <dbReference type="ARBA" id="ARBA00004613"/>
    </source>
</evidence>
<evidence type="ECO:0000256" key="15">
    <source>
        <dbReference type="SAM" id="MobiDB-lite"/>
    </source>
</evidence>
<dbReference type="GeneTree" id="ENSGT00940000157116"/>
<evidence type="ECO:0000256" key="13">
    <source>
        <dbReference type="ARBA" id="ARBA00064700"/>
    </source>
</evidence>
<dbReference type="GO" id="GO:0008083">
    <property type="term" value="F:growth factor activity"/>
    <property type="evidence" value="ECO:0007669"/>
    <property type="project" value="UniProtKB-KW"/>
</dbReference>
<dbReference type="Gene3D" id="2.60.120.970">
    <property type="match status" value="1"/>
</dbReference>
<dbReference type="InterPro" id="IPR001111">
    <property type="entry name" value="TGF-b_propeptide"/>
</dbReference>
<name>A0A8C5MNE6_9ANUR</name>
<dbReference type="InterPro" id="IPR000491">
    <property type="entry name" value="Inhibin_betaA"/>
</dbReference>
<dbReference type="InterPro" id="IPR029034">
    <property type="entry name" value="Cystine-knot_cytokine"/>
</dbReference>
<protein>
    <recommendedName>
        <fullName evidence="3">Inhibin beta A chain</fullName>
    </recommendedName>
    <alternativeName>
        <fullName evidence="10">Activin beta-A chain</fullName>
    </alternativeName>
</protein>
<keyword evidence="8" id="KW-1015">Disulfide bond</keyword>
<evidence type="ECO:0000256" key="14">
    <source>
        <dbReference type="RuleBase" id="RU000354"/>
    </source>
</evidence>
<dbReference type="Proteomes" id="UP000694569">
    <property type="component" value="Unplaced"/>
</dbReference>
<feature type="chain" id="PRO_5034162487" description="Inhibin beta A chain" evidence="16">
    <location>
        <begin position="22"/>
        <end position="401"/>
    </location>
</feature>
<evidence type="ECO:0000256" key="2">
    <source>
        <dbReference type="ARBA" id="ARBA00006656"/>
    </source>
</evidence>
<feature type="region of interest" description="Disordered" evidence="15">
    <location>
        <begin position="167"/>
        <end position="186"/>
    </location>
</feature>
<dbReference type="GO" id="GO:0048468">
    <property type="term" value="P:cell development"/>
    <property type="evidence" value="ECO:0007669"/>
    <property type="project" value="UniProtKB-ARBA"/>
</dbReference>
<evidence type="ECO:0000256" key="3">
    <source>
        <dbReference type="ARBA" id="ARBA00014111"/>
    </source>
</evidence>
<feature type="signal peptide" evidence="16">
    <location>
        <begin position="1"/>
        <end position="21"/>
    </location>
</feature>
<comment type="similarity">
    <text evidence="2 14">Belongs to the TGF-beta family.</text>
</comment>
<evidence type="ECO:0000256" key="10">
    <source>
        <dbReference type="ARBA" id="ARBA00032434"/>
    </source>
</evidence>
<dbReference type="GO" id="GO:0045944">
    <property type="term" value="P:positive regulation of transcription by RNA polymerase II"/>
    <property type="evidence" value="ECO:0007669"/>
    <property type="project" value="UniProtKB-ARBA"/>
</dbReference>
<evidence type="ECO:0000256" key="6">
    <source>
        <dbReference type="ARBA" id="ARBA00022729"/>
    </source>
</evidence>
<comment type="function">
    <text evidence="12">Inhibin A is a dimer of alpha/INHA and beta-A/INHBA that functions as a feedback regulator in the hypothalamic-pituitary-gonadal (HPG) axis. Inhibits the secretion of FSH from the anterior pituitary gland by acting on pituitary gonadotrope cells. Antagonizes activin A by binding to the proteoglycan, betaglycan, and forming a stable complex with and, thereby, sequestering type II activin receptors while excluding type I receptor.</text>
</comment>
<reference evidence="18" key="1">
    <citation type="submission" date="2025-08" db="UniProtKB">
        <authorList>
            <consortium name="Ensembl"/>
        </authorList>
    </citation>
    <scope>IDENTIFICATION</scope>
</reference>
<dbReference type="OrthoDB" id="6516235at2759"/>
<keyword evidence="9" id="KW-0325">Glycoprotein</keyword>
<dbReference type="Ensembl" id="ENSLLET00000015123.1">
    <property type="protein sequence ID" value="ENSLLEP00000014555.1"/>
    <property type="gene ID" value="ENSLLEG00000009251.1"/>
</dbReference>
<reference evidence="18" key="2">
    <citation type="submission" date="2025-09" db="UniProtKB">
        <authorList>
            <consortium name="Ensembl"/>
        </authorList>
    </citation>
    <scope>IDENTIFICATION</scope>
</reference>
<dbReference type="Pfam" id="PF00688">
    <property type="entry name" value="TGFb_propeptide"/>
    <property type="match status" value="1"/>
</dbReference>
<proteinExistence type="inferred from homology"/>
<dbReference type="FunFam" id="2.10.90.10:FF:000005">
    <property type="entry name" value="Inhibin beta A chain"/>
    <property type="match status" value="1"/>
</dbReference>
<evidence type="ECO:0000256" key="9">
    <source>
        <dbReference type="ARBA" id="ARBA00023180"/>
    </source>
</evidence>
<dbReference type="GO" id="GO:0005615">
    <property type="term" value="C:extracellular space"/>
    <property type="evidence" value="ECO:0007669"/>
    <property type="project" value="TreeGrafter"/>
</dbReference>
<accession>A0A8C5MNE6</accession>
<dbReference type="GO" id="GO:0048731">
    <property type="term" value="P:system development"/>
    <property type="evidence" value="ECO:0007669"/>
    <property type="project" value="UniProtKB-ARBA"/>
</dbReference>
<dbReference type="AlphaFoldDB" id="A0A8C5MNE6"/>
<feature type="domain" description="TGF-beta family profile" evidence="17">
    <location>
        <begin position="282"/>
        <end position="401"/>
    </location>
</feature>
<dbReference type="SMART" id="SM00204">
    <property type="entry name" value="TGFB"/>
    <property type="match status" value="1"/>
</dbReference>
<evidence type="ECO:0000256" key="8">
    <source>
        <dbReference type="ARBA" id="ARBA00023157"/>
    </source>
</evidence>
<evidence type="ECO:0000259" key="17">
    <source>
        <dbReference type="PROSITE" id="PS51362"/>
    </source>
</evidence>
<keyword evidence="7 14" id="KW-0339">Growth factor</keyword>
<evidence type="ECO:0000256" key="12">
    <source>
        <dbReference type="ARBA" id="ARBA00056675"/>
    </source>
</evidence>
<evidence type="ECO:0000256" key="11">
    <source>
        <dbReference type="ARBA" id="ARBA00053188"/>
    </source>
</evidence>
<dbReference type="GO" id="GO:0005125">
    <property type="term" value="F:cytokine activity"/>
    <property type="evidence" value="ECO:0007669"/>
    <property type="project" value="TreeGrafter"/>
</dbReference>
<comment type="subunit">
    <text evidence="13">Dimeric, linked by one or more disulfide bonds. Inhibin A is a dimer of alpha/INHA and beta-A/INHBA. Activin A is a homodimer of beta-A/INHBA. Activin AB is a dimer of beta-A/INHBA and beta-B/INHBB. Interacts with FST and FSTL3; these interactions prevent activin A interaction to its type II receptor. Activin A interacts with ACVR2A. Activin A interacts with BMPR2. Inhibin A interacts with ACVR1; this interaction creates a non-signaling complex (NSC) that inhibits ACVR1-mediated BMP signaling. Inhibin A interacts with ACVR2A.</text>
</comment>
<dbReference type="GO" id="GO:0048513">
    <property type="term" value="P:animal organ development"/>
    <property type="evidence" value="ECO:0007669"/>
    <property type="project" value="UniProtKB-ARBA"/>
</dbReference>
<dbReference type="InterPro" id="IPR015615">
    <property type="entry name" value="TGF-beta-rel"/>
</dbReference>
<dbReference type="GO" id="GO:0005179">
    <property type="term" value="F:hormone activity"/>
    <property type="evidence" value="ECO:0007669"/>
    <property type="project" value="UniProtKB-KW"/>
</dbReference>
<keyword evidence="6 16" id="KW-0732">Signal</keyword>
<dbReference type="PROSITE" id="PS00250">
    <property type="entry name" value="TGF_BETA_1"/>
    <property type="match status" value="1"/>
</dbReference>
<dbReference type="PROSITE" id="PS51362">
    <property type="entry name" value="TGF_BETA_2"/>
    <property type="match status" value="1"/>
</dbReference>
<sequence>MAGNTLYGFLLVFFCWIIVKGSPTPGSVIDCPSCALAKFHKDVPSSERDMVEAVKKHILNMLHLRDRPNITQAVPKAALLNAIKKLHVGKVGEDGQVQIKDDISAMNEASDQTSEIITFAESGPSKKVLHFEFSKEGSQLVIVEKAELWLFVKISKNNRTRGKLTIRLHQQQRGQKDRGSEGSKSEQLITEKVIDTKKGVWHTFPISGAVQRLLNHGKSSMAIRISCDQCQEAGATPVLFGKRKKKDDEESATTGIEEEREQSHRPFLMIVARQAEEHPHRRKKRGLECDGKVSNCCKKQFYVSFKDISWSDWIIAPPGYHANYCEGDCPSHIAGTFSSSFSFHSTVINQYRMRGHSPFTSIKSCCVPSKLRAMSMLYYDDGQNIIKKDIPNMIVEECGCS</sequence>